<dbReference type="STRING" id="653733.Selin_0572"/>
<dbReference type="HOGENOM" id="CLU_134846_3_0_0"/>
<dbReference type="KEGG" id="din:Selin_0572"/>
<evidence type="ECO:0008006" key="4">
    <source>
        <dbReference type="Google" id="ProtNLM"/>
    </source>
</evidence>
<proteinExistence type="predicted"/>
<keyword evidence="3" id="KW-1185">Reference proteome</keyword>
<keyword evidence="1" id="KW-0812">Transmembrane</keyword>
<feature type="transmembrane region" description="Helical" evidence="1">
    <location>
        <begin position="12"/>
        <end position="31"/>
    </location>
</feature>
<name>E6W0Y8_DESIS</name>
<reference evidence="2 3" key="1">
    <citation type="submission" date="2010-12" db="EMBL/GenBank/DDBJ databases">
        <title>Complete sequence of Desulfurispirillum indicum S5.</title>
        <authorList>
            <consortium name="US DOE Joint Genome Institute"/>
            <person name="Lucas S."/>
            <person name="Copeland A."/>
            <person name="Lapidus A."/>
            <person name="Cheng J.-F."/>
            <person name="Goodwin L."/>
            <person name="Pitluck S."/>
            <person name="Chertkov O."/>
            <person name="Held B."/>
            <person name="Detter J.C."/>
            <person name="Han C."/>
            <person name="Tapia R."/>
            <person name="Land M."/>
            <person name="Hauser L."/>
            <person name="Kyrpides N."/>
            <person name="Ivanova N."/>
            <person name="Mikhailova N."/>
            <person name="Haggblom M."/>
            <person name="Rauschenbach I."/>
            <person name="Bini E."/>
            <person name="Woyke T."/>
        </authorList>
    </citation>
    <scope>NUCLEOTIDE SEQUENCE [LARGE SCALE GENOMIC DNA]</scope>
    <source>
        <strain evidence="3">ATCC BAA-1389 / DSM 22839 / S5</strain>
    </source>
</reference>
<evidence type="ECO:0000256" key="1">
    <source>
        <dbReference type="SAM" id="Phobius"/>
    </source>
</evidence>
<keyword evidence="1" id="KW-0472">Membrane</keyword>
<accession>E6W0Y8</accession>
<dbReference type="Pfam" id="PF14387">
    <property type="entry name" value="DUF4418"/>
    <property type="match status" value="1"/>
</dbReference>
<evidence type="ECO:0000313" key="2">
    <source>
        <dbReference type="EMBL" id="ADU65320.1"/>
    </source>
</evidence>
<organism evidence="2 3">
    <name type="scientific">Desulfurispirillum indicum (strain ATCC BAA-1389 / DSM 22839 / S5)</name>
    <dbReference type="NCBI Taxonomy" id="653733"/>
    <lineage>
        <taxon>Bacteria</taxon>
        <taxon>Pseudomonadati</taxon>
        <taxon>Chrysiogenota</taxon>
        <taxon>Chrysiogenia</taxon>
        <taxon>Chrysiogenales</taxon>
        <taxon>Chrysiogenaceae</taxon>
        <taxon>Desulfurispirillum</taxon>
    </lineage>
</organism>
<feature type="transmembrane region" description="Helical" evidence="1">
    <location>
        <begin position="80"/>
        <end position="100"/>
    </location>
</feature>
<dbReference type="EMBL" id="CP002432">
    <property type="protein sequence ID" value="ADU65320.1"/>
    <property type="molecule type" value="Genomic_DNA"/>
</dbReference>
<dbReference type="InterPro" id="IPR025531">
    <property type="entry name" value="DUF4418"/>
</dbReference>
<dbReference type="InParanoid" id="E6W0Y8"/>
<sequence length="143" mass="15521">MQPQGSILTRILVFVPLILGLLVILTPEVLIPVCTDLVEMKSGALRPMRCAYAAKAEMLLGALLMVTGLLIILYRKTTKLVAALGLIVSAIGIAIILVPQSSIIGVCMHHSMPCRDTQKWLVAEGALTIATGLLLWYRCRRSI</sequence>
<keyword evidence="1" id="KW-1133">Transmembrane helix</keyword>
<gene>
    <name evidence="2" type="ordered locus">Selin_0572</name>
</gene>
<dbReference type="Proteomes" id="UP000002572">
    <property type="component" value="Chromosome"/>
</dbReference>
<dbReference type="OrthoDB" id="3239888at2"/>
<feature type="transmembrane region" description="Helical" evidence="1">
    <location>
        <begin position="120"/>
        <end position="137"/>
    </location>
</feature>
<dbReference type="AlphaFoldDB" id="E6W0Y8"/>
<feature type="transmembrane region" description="Helical" evidence="1">
    <location>
        <begin position="51"/>
        <end position="73"/>
    </location>
</feature>
<evidence type="ECO:0000313" key="3">
    <source>
        <dbReference type="Proteomes" id="UP000002572"/>
    </source>
</evidence>
<protein>
    <recommendedName>
        <fullName evidence="4">DUF4418 domain-containing protein</fullName>
    </recommendedName>
</protein>
<dbReference type="RefSeq" id="WP_013505208.1">
    <property type="nucleotide sequence ID" value="NC_014836.1"/>
</dbReference>
<dbReference type="eggNOG" id="ENOG5033A3C">
    <property type="taxonomic scope" value="Bacteria"/>
</dbReference>